<dbReference type="GO" id="GO:0006915">
    <property type="term" value="P:apoptotic process"/>
    <property type="evidence" value="ECO:0007669"/>
    <property type="project" value="UniProtKB-KW"/>
</dbReference>
<dbReference type="OMA" id="CRDCISH"/>
<dbReference type="Pfam" id="PF01335">
    <property type="entry name" value="DED"/>
    <property type="match status" value="2"/>
</dbReference>
<dbReference type="PRINTS" id="PR00376">
    <property type="entry name" value="IL1BCENZYME"/>
</dbReference>
<feature type="domain" description="Caspase family p20" evidence="7">
    <location>
        <begin position="262"/>
        <end position="385"/>
    </location>
</feature>
<dbReference type="Pfam" id="PF00656">
    <property type="entry name" value="Peptidase_C14"/>
    <property type="match status" value="1"/>
</dbReference>
<keyword evidence="2" id="KW-0053">Apoptosis</keyword>
<sequence length="518" mass="58470">MEDSDSMTFRRQLLVVDENLGQEDVEALKFLCSDWIPLKKLETVKSAQDIFQLLINKDLLSQENIFVVAELLYRMKINFLLPKIGYTKELVQAELSVKGKVSEYRQMLYEISEGLTKEDVKTATFLLKDHLPKKHSTVSSLELLVSMEKQDLLEEDNLETLEKICLKISPDLLRKLETFKERKALKQKSKETALSSVRGFKESSFGNISIQEPSVEQLPRSHDVRVGNGFVCSGAGSQPPMAYDESKTPAEKSALYKLDGKHRGYCLIFNNINFKGLGKRNGSQKDATELQRVFTWLGLDVKRYDDKTSTEIKELLKDWQSSQSWKDRDCLICCILSHGKSGMIYGTDGCLISIRSIMAHFTANQCPLLAKKPKLFFIQACQGEKSQQPVYLETDAHDTVLLGADAQSSGFVSSEQLTSSIPAEADFLLGMATVDGYLSFRHVQQGAWYIQALCDKLCCLVPRGEDILSILTEVNADVSRRADSRGLRKQMPQPAYTLRKKLIFPIPKELPPSLEQLQ</sequence>
<evidence type="ECO:0000256" key="3">
    <source>
        <dbReference type="ARBA" id="ARBA00022737"/>
    </source>
</evidence>
<dbReference type="InterPro" id="IPR011600">
    <property type="entry name" value="Pept_C14_caspase"/>
</dbReference>
<dbReference type="CDD" id="cd00032">
    <property type="entry name" value="CASc"/>
    <property type="match status" value="1"/>
</dbReference>
<dbReference type="SUPFAM" id="SSF52129">
    <property type="entry name" value="Caspase-like"/>
    <property type="match status" value="1"/>
</dbReference>
<reference evidence="8" key="1">
    <citation type="submission" date="2025-08" db="UniProtKB">
        <authorList>
            <consortium name="Ensembl"/>
        </authorList>
    </citation>
    <scope>IDENTIFICATION</scope>
</reference>
<dbReference type="GO" id="GO:0004197">
    <property type="term" value="F:cysteine-type endopeptidase activity"/>
    <property type="evidence" value="ECO:0007669"/>
    <property type="project" value="InterPro"/>
</dbReference>
<dbReference type="SUPFAM" id="SSF47986">
    <property type="entry name" value="DEATH domain"/>
    <property type="match status" value="2"/>
</dbReference>
<evidence type="ECO:0000313" key="8">
    <source>
        <dbReference type="Ensembl" id="ENSVKKP00000010273.1"/>
    </source>
</evidence>
<proteinExistence type="inferred from homology"/>
<dbReference type="GO" id="GO:0006508">
    <property type="term" value="P:proteolysis"/>
    <property type="evidence" value="ECO:0007669"/>
    <property type="project" value="InterPro"/>
</dbReference>
<dbReference type="Gene3D" id="1.10.533.10">
    <property type="entry name" value="Death Domain, Fas"/>
    <property type="match status" value="2"/>
</dbReference>
<feature type="domain" description="DED" evidence="5">
    <location>
        <begin position="8"/>
        <end position="86"/>
    </location>
</feature>
<dbReference type="InterPro" id="IPR029030">
    <property type="entry name" value="Caspase-like_dom_sf"/>
</dbReference>
<dbReference type="PROSITE" id="PS50208">
    <property type="entry name" value="CASPASE_P20"/>
    <property type="match status" value="1"/>
</dbReference>
<comment type="similarity">
    <text evidence="1 4">Belongs to the peptidase C14A family.</text>
</comment>
<dbReference type="PANTHER" id="PTHR48169:SF7">
    <property type="entry name" value="CASPASE 10"/>
    <property type="match status" value="1"/>
</dbReference>
<dbReference type="GO" id="GO:0051604">
    <property type="term" value="P:protein maturation"/>
    <property type="evidence" value="ECO:0007669"/>
    <property type="project" value="UniProtKB-ARBA"/>
</dbReference>
<evidence type="ECO:0000259" key="6">
    <source>
        <dbReference type="PROSITE" id="PS50207"/>
    </source>
</evidence>
<dbReference type="InterPro" id="IPR033139">
    <property type="entry name" value="Caspase_cys_AS"/>
</dbReference>
<dbReference type="AlphaFoldDB" id="A0A8D2JE30"/>
<evidence type="ECO:0000313" key="9">
    <source>
        <dbReference type="Proteomes" id="UP000694545"/>
    </source>
</evidence>
<dbReference type="FunFam" id="1.10.533.10:FF:000038">
    <property type="entry name" value="Caspase 10"/>
    <property type="match status" value="1"/>
</dbReference>
<reference evidence="8" key="2">
    <citation type="submission" date="2025-09" db="UniProtKB">
        <authorList>
            <consortium name="Ensembl"/>
        </authorList>
    </citation>
    <scope>IDENTIFICATION</scope>
</reference>
<dbReference type="FunFam" id="3.40.50.1460:FF:000014">
    <property type="entry name" value="Caspase 10, apoptosis-related cysteine peptidase"/>
    <property type="match status" value="1"/>
</dbReference>
<gene>
    <name evidence="8" type="primary">CASP10</name>
</gene>
<dbReference type="FunFam" id="1.10.533.10:FF:000016">
    <property type="entry name" value="CASP8 and FADD-like apoptosis regulator"/>
    <property type="match status" value="1"/>
</dbReference>
<dbReference type="RefSeq" id="XP_044287628.1">
    <property type="nucleotide sequence ID" value="XM_044431693.1"/>
</dbReference>
<evidence type="ECO:0000259" key="5">
    <source>
        <dbReference type="PROSITE" id="PS50168"/>
    </source>
</evidence>
<dbReference type="InterPro" id="IPR001875">
    <property type="entry name" value="DED_dom"/>
</dbReference>
<dbReference type="PROSITE" id="PS01122">
    <property type="entry name" value="CASPASE_CYS"/>
    <property type="match status" value="1"/>
</dbReference>
<dbReference type="PANTHER" id="PTHR48169">
    <property type="entry name" value="DED DOMAIN-CONTAINING PROTEIN"/>
    <property type="match status" value="1"/>
</dbReference>
<evidence type="ECO:0000256" key="2">
    <source>
        <dbReference type="ARBA" id="ARBA00022703"/>
    </source>
</evidence>
<evidence type="ECO:0000256" key="4">
    <source>
        <dbReference type="RuleBase" id="RU003971"/>
    </source>
</evidence>
<dbReference type="SMART" id="SM00115">
    <property type="entry name" value="CASc"/>
    <property type="match status" value="1"/>
</dbReference>
<feature type="domain" description="DED" evidence="5">
    <location>
        <begin position="103"/>
        <end position="178"/>
    </location>
</feature>
<dbReference type="Ensembl" id="ENSVKKT00000010525.1">
    <property type="protein sequence ID" value="ENSVKKP00000010273.1"/>
    <property type="gene ID" value="ENSVKKG00000007228.1"/>
</dbReference>
<protein>
    <submittedName>
        <fullName evidence="8">Caspase 10</fullName>
    </submittedName>
</protein>
<organism evidence="8 9">
    <name type="scientific">Varanus komodoensis</name>
    <name type="common">Komodo dragon</name>
    <dbReference type="NCBI Taxonomy" id="61221"/>
    <lineage>
        <taxon>Eukaryota</taxon>
        <taxon>Metazoa</taxon>
        <taxon>Chordata</taxon>
        <taxon>Craniata</taxon>
        <taxon>Vertebrata</taxon>
        <taxon>Euteleostomi</taxon>
        <taxon>Lepidosauria</taxon>
        <taxon>Squamata</taxon>
        <taxon>Bifurcata</taxon>
        <taxon>Unidentata</taxon>
        <taxon>Episquamata</taxon>
        <taxon>Toxicofera</taxon>
        <taxon>Anguimorpha</taxon>
        <taxon>Paleoanguimorpha</taxon>
        <taxon>Varanoidea</taxon>
        <taxon>Varanidae</taxon>
        <taxon>Varanus</taxon>
    </lineage>
</organism>
<evidence type="ECO:0000256" key="1">
    <source>
        <dbReference type="ARBA" id="ARBA00010134"/>
    </source>
</evidence>
<dbReference type="GO" id="GO:0042981">
    <property type="term" value="P:regulation of apoptotic process"/>
    <property type="evidence" value="ECO:0007669"/>
    <property type="project" value="InterPro"/>
</dbReference>
<dbReference type="InterPro" id="IPR011029">
    <property type="entry name" value="DEATH-like_dom_sf"/>
</dbReference>
<dbReference type="GeneID" id="123024246"/>
<dbReference type="CTD" id="843"/>
<keyword evidence="3" id="KW-0677">Repeat</keyword>
<dbReference type="GO" id="GO:0005737">
    <property type="term" value="C:cytoplasm"/>
    <property type="evidence" value="ECO:0007669"/>
    <property type="project" value="UniProtKB-ARBA"/>
</dbReference>
<dbReference type="SMART" id="SM00031">
    <property type="entry name" value="DED"/>
    <property type="match status" value="2"/>
</dbReference>
<dbReference type="InterPro" id="IPR002138">
    <property type="entry name" value="Pept_C14_p10"/>
</dbReference>
<feature type="domain" description="Caspase family p10" evidence="6">
    <location>
        <begin position="417"/>
        <end position="504"/>
    </location>
</feature>
<accession>A0A8D2JE30</accession>
<dbReference type="PROSITE" id="PS50168">
    <property type="entry name" value="DED"/>
    <property type="match status" value="2"/>
</dbReference>
<dbReference type="InterPro" id="IPR001309">
    <property type="entry name" value="Pept_C14_p20"/>
</dbReference>
<dbReference type="Gene3D" id="3.40.50.1460">
    <property type="match status" value="1"/>
</dbReference>
<dbReference type="Proteomes" id="UP000694545">
    <property type="component" value="Unplaced"/>
</dbReference>
<keyword evidence="9" id="KW-1185">Reference proteome</keyword>
<dbReference type="InterPro" id="IPR015917">
    <property type="entry name" value="Pept_C14A"/>
</dbReference>
<dbReference type="PROSITE" id="PS50207">
    <property type="entry name" value="CASPASE_P10"/>
    <property type="match status" value="1"/>
</dbReference>
<evidence type="ECO:0000259" key="7">
    <source>
        <dbReference type="PROSITE" id="PS50208"/>
    </source>
</evidence>
<name>A0A8D2JE30_VARKO</name>